<reference evidence="2" key="1">
    <citation type="submission" date="2021-04" db="EMBL/GenBank/DDBJ databases">
        <title>Phylogenetic analysis of Acidobacteriaceae.</title>
        <authorList>
            <person name="Qiu L."/>
            <person name="Zhang Q."/>
        </authorList>
    </citation>
    <scope>NUCLEOTIDE SEQUENCE</scope>
    <source>
        <strain evidence="2">DSM 25168</strain>
    </source>
</reference>
<feature type="domain" description="Transglutaminase-like" evidence="1">
    <location>
        <begin position="198"/>
        <end position="273"/>
    </location>
</feature>
<dbReference type="EMBL" id="CP093313">
    <property type="protein sequence ID" value="UWZ85314.1"/>
    <property type="molecule type" value="Genomic_DNA"/>
</dbReference>
<evidence type="ECO:0000313" key="3">
    <source>
        <dbReference type="Proteomes" id="UP001059380"/>
    </source>
</evidence>
<dbReference type="AlphaFoldDB" id="A0A9J7BUA5"/>
<dbReference type="Pfam" id="PF01841">
    <property type="entry name" value="Transglut_core"/>
    <property type="match status" value="1"/>
</dbReference>
<evidence type="ECO:0000259" key="1">
    <source>
        <dbReference type="SMART" id="SM00460"/>
    </source>
</evidence>
<sequence length="361" mass="39195">MDRRNFLRSAGLTIAAARLRRVPALAQPVSSPDWQTYEVTTHVEILKPVGISHVWLPLPLTAVTEFQKPLGNRIDCPSGEAREVTSGVGPALVQAKFPAGRIAELTVVSRVATRNHTVDIQQPGASRSESDAALKAWLQPSAGLPLDGIVLKKATEITRGASTDIDKARAIYDWIVENTYRNAKIRGCGRGDIRFMLESGDMGGKCADLNALFVGLARASGLPARHAYGIRVGPSQYGYKSLGANTPTITTSQHCRAEVYLRGYGWVPADPADVRKVILEEPPGNLPITDEKVASARSRLFGSWEGNWIAWNYAADVTLPEASFGSILYFMYPQGETAEGRLDPFDPDAFRYTITSNAVAA</sequence>
<gene>
    <name evidence="2" type="ORF">MOP44_05085</name>
</gene>
<dbReference type="Proteomes" id="UP001059380">
    <property type="component" value="Chromosome"/>
</dbReference>
<evidence type="ECO:0000313" key="2">
    <source>
        <dbReference type="EMBL" id="UWZ85314.1"/>
    </source>
</evidence>
<dbReference type="RefSeq" id="WP_260794831.1">
    <property type="nucleotide sequence ID" value="NZ_CP093313.1"/>
</dbReference>
<protein>
    <submittedName>
        <fullName evidence="2">Transglutaminase-like domain-containing protein</fullName>
    </submittedName>
</protein>
<dbReference type="InterPro" id="IPR002931">
    <property type="entry name" value="Transglutaminase-like"/>
</dbReference>
<dbReference type="SMART" id="SM00460">
    <property type="entry name" value="TGc"/>
    <property type="match status" value="1"/>
</dbReference>
<dbReference type="KEGG" id="orp:MOP44_05085"/>
<accession>A0A9J7BUA5</accession>
<dbReference type="PANTHER" id="PTHR38339:SF1">
    <property type="entry name" value="TRANSGLUTAMINASE-LIKE DOMAIN-CONTAINING PROTEIN"/>
    <property type="match status" value="1"/>
</dbReference>
<proteinExistence type="predicted"/>
<dbReference type="PANTHER" id="PTHR38339">
    <property type="entry name" value="TRANSGLUTAMINASE DOMAIN PROTEIN"/>
    <property type="match status" value="1"/>
</dbReference>
<keyword evidence="3" id="KW-1185">Reference proteome</keyword>
<dbReference type="SUPFAM" id="SSF54001">
    <property type="entry name" value="Cysteine proteinases"/>
    <property type="match status" value="1"/>
</dbReference>
<dbReference type="InterPro" id="IPR038765">
    <property type="entry name" value="Papain-like_cys_pep_sf"/>
</dbReference>
<dbReference type="Gene3D" id="3.10.620.30">
    <property type="match status" value="1"/>
</dbReference>
<name>A0A9J7BUA5_9BACT</name>
<organism evidence="2 3">
    <name type="scientific">Occallatibacter riparius</name>
    <dbReference type="NCBI Taxonomy" id="1002689"/>
    <lineage>
        <taxon>Bacteria</taxon>
        <taxon>Pseudomonadati</taxon>
        <taxon>Acidobacteriota</taxon>
        <taxon>Terriglobia</taxon>
        <taxon>Terriglobales</taxon>
        <taxon>Acidobacteriaceae</taxon>
        <taxon>Occallatibacter</taxon>
    </lineage>
</organism>